<sequence>MATLQVTHAKDFISPTSSSSSLSSKLCFSSKKPLKRSSFSTYHRFGRISCSFASMETAKIKVVGVGGGGSNAVNRMIGSGLQGVDFYAINTDSQALLQSSAENPIQIGELLTRGLGTGGNPLLGEQAAEESADAIANALKGSDLVFITAGMGGGTGSGAAPVVAQIAKEAGYLTVGVVTYPFSFEGRKRTMQALEAIEKLQKNVDTLIVIPNDRLLDIADEQTPLQDAFLLADDVLRQGVQGISDIITIPGLVNVDFADVKAVMKDSGTAMLGVGVSSSKNRAVEAAEQATLAPLIGSSIQSATGVVYNITGGKDITLQEVNRVSQVVTSLADPSANIIFGAVVDDRYNGEIHVTIIATGFSQSFQKTLLTDPKAAKEINKATMGQESKGIPLPLESPSLSTVPSRPSPRRLFF</sequence>
<evidence type="ECO:0000256" key="1">
    <source>
        <dbReference type="ARBA" id="ARBA00009690"/>
    </source>
</evidence>
<dbReference type="eggNOG" id="ENOG502QRFN">
    <property type="taxonomic scope" value="Eukaryota"/>
</dbReference>
<dbReference type="PRINTS" id="PR00423">
    <property type="entry name" value="CELLDVISFTSZ"/>
</dbReference>
<feature type="domain" description="Tubulin/FtsZ 2-layer sandwich" evidence="6">
    <location>
        <begin position="253"/>
        <end position="370"/>
    </location>
</feature>
<dbReference type="PROSITE" id="PS01134">
    <property type="entry name" value="FTSZ_1"/>
    <property type="match status" value="1"/>
</dbReference>
<dbReference type="Gramene" id="KJB13786">
    <property type="protein sequence ID" value="KJB13786"/>
    <property type="gene ID" value="B456_002G094200"/>
</dbReference>
<dbReference type="InterPro" id="IPR036525">
    <property type="entry name" value="Tubulin/FtsZ_GTPase_sf"/>
</dbReference>
<dbReference type="GO" id="GO:0010020">
    <property type="term" value="P:chloroplast fission"/>
    <property type="evidence" value="ECO:0007669"/>
    <property type="project" value="TreeGrafter"/>
</dbReference>
<dbReference type="EMBL" id="CM001741">
    <property type="protein sequence ID" value="KJB13786.1"/>
    <property type="molecule type" value="Genomic_DNA"/>
</dbReference>
<dbReference type="GO" id="GO:0005525">
    <property type="term" value="F:GTP binding"/>
    <property type="evidence" value="ECO:0007669"/>
    <property type="project" value="UniProtKB-KW"/>
</dbReference>
<keyword evidence="8" id="KW-1185">Reference proteome</keyword>
<dbReference type="SMART" id="SM00864">
    <property type="entry name" value="Tubulin"/>
    <property type="match status" value="1"/>
</dbReference>
<keyword evidence="3" id="KW-0342">GTP-binding</keyword>
<dbReference type="GO" id="GO:0032153">
    <property type="term" value="C:cell division site"/>
    <property type="evidence" value="ECO:0007669"/>
    <property type="project" value="TreeGrafter"/>
</dbReference>
<dbReference type="GO" id="GO:0051301">
    <property type="term" value="P:cell division"/>
    <property type="evidence" value="ECO:0007669"/>
    <property type="project" value="TreeGrafter"/>
</dbReference>
<dbReference type="SUPFAM" id="SSF55307">
    <property type="entry name" value="Tubulin C-terminal domain-like"/>
    <property type="match status" value="1"/>
</dbReference>
<dbReference type="PROSITE" id="PS00227">
    <property type="entry name" value="TUBULIN"/>
    <property type="match status" value="1"/>
</dbReference>
<dbReference type="AlphaFoldDB" id="A0A0D2QA65"/>
<dbReference type="PROSITE" id="PS01135">
    <property type="entry name" value="FTSZ_2"/>
    <property type="match status" value="1"/>
</dbReference>
<dbReference type="Pfam" id="PF12327">
    <property type="entry name" value="FtsZ_C"/>
    <property type="match status" value="1"/>
</dbReference>
<dbReference type="Proteomes" id="UP000032304">
    <property type="component" value="Chromosome 2"/>
</dbReference>
<dbReference type="HAMAP" id="MF_00909">
    <property type="entry name" value="FtsZ"/>
    <property type="match status" value="1"/>
</dbReference>
<evidence type="ECO:0000313" key="8">
    <source>
        <dbReference type="Proteomes" id="UP000032304"/>
    </source>
</evidence>
<dbReference type="FunFam" id="3.30.1330.20:FF:000012">
    <property type="entry name" value="Cell division protein FtsZ 1, chloroplastic"/>
    <property type="match status" value="1"/>
</dbReference>
<dbReference type="GO" id="GO:0007017">
    <property type="term" value="P:microtubule-based process"/>
    <property type="evidence" value="ECO:0007669"/>
    <property type="project" value="InterPro"/>
</dbReference>
<dbReference type="PANTHER" id="PTHR30314:SF12">
    <property type="entry name" value="CELL DIVISION PROTEIN FTSZ HOMOLOG 1, CHLOROPLASTIC"/>
    <property type="match status" value="1"/>
</dbReference>
<dbReference type="InterPro" id="IPR003008">
    <property type="entry name" value="Tubulin_FtsZ_GTPase"/>
</dbReference>
<dbReference type="Gene3D" id="3.40.50.1440">
    <property type="entry name" value="Tubulin/FtsZ, GTPase domain"/>
    <property type="match status" value="1"/>
</dbReference>
<evidence type="ECO:0000259" key="5">
    <source>
        <dbReference type="SMART" id="SM00864"/>
    </source>
</evidence>
<dbReference type="InterPro" id="IPR020805">
    <property type="entry name" value="Cell_div_FtsZ_CS"/>
</dbReference>
<dbReference type="NCBIfam" id="TIGR00065">
    <property type="entry name" value="ftsZ"/>
    <property type="match status" value="1"/>
</dbReference>
<evidence type="ECO:0000256" key="2">
    <source>
        <dbReference type="ARBA" id="ARBA00022741"/>
    </source>
</evidence>
<proteinExistence type="inferred from homology"/>
<evidence type="ECO:0000256" key="4">
    <source>
        <dbReference type="SAM" id="MobiDB-lite"/>
    </source>
</evidence>
<dbReference type="GO" id="GO:0009507">
    <property type="term" value="C:chloroplast"/>
    <property type="evidence" value="ECO:0007669"/>
    <property type="project" value="TreeGrafter"/>
</dbReference>
<dbReference type="InterPro" id="IPR008280">
    <property type="entry name" value="Tub_FtsZ_C"/>
</dbReference>
<reference evidence="7 8" key="1">
    <citation type="journal article" date="2012" name="Nature">
        <title>Repeated polyploidization of Gossypium genomes and the evolution of spinnable cotton fibres.</title>
        <authorList>
            <person name="Paterson A.H."/>
            <person name="Wendel J.F."/>
            <person name="Gundlach H."/>
            <person name="Guo H."/>
            <person name="Jenkins J."/>
            <person name="Jin D."/>
            <person name="Llewellyn D."/>
            <person name="Showmaker K.C."/>
            <person name="Shu S."/>
            <person name="Udall J."/>
            <person name="Yoo M.J."/>
            <person name="Byers R."/>
            <person name="Chen W."/>
            <person name="Doron-Faigenboim A."/>
            <person name="Duke M.V."/>
            <person name="Gong L."/>
            <person name="Grimwood J."/>
            <person name="Grover C."/>
            <person name="Grupp K."/>
            <person name="Hu G."/>
            <person name="Lee T.H."/>
            <person name="Li J."/>
            <person name="Lin L."/>
            <person name="Liu T."/>
            <person name="Marler B.S."/>
            <person name="Page J.T."/>
            <person name="Roberts A.W."/>
            <person name="Romanel E."/>
            <person name="Sanders W.S."/>
            <person name="Szadkowski E."/>
            <person name="Tan X."/>
            <person name="Tang H."/>
            <person name="Xu C."/>
            <person name="Wang J."/>
            <person name="Wang Z."/>
            <person name="Zhang D."/>
            <person name="Zhang L."/>
            <person name="Ashrafi H."/>
            <person name="Bedon F."/>
            <person name="Bowers J.E."/>
            <person name="Brubaker C.L."/>
            <person name="Chee P.W."/>
            <person name="Das S."/>
            <person name="Gingle A.R."/>
            <person name="Haigler C.H."/>
            <person name="Harker D."/>
            <person name="Hoffmann L.V."/>
            <person name="Hovav R."/>
            <person name="Jones D.C."/>
            <person name="Lemke C."/>
            <person name="Mansoor S."/>
            <person name="ur Rahman M."/>
            <person name="Rainville L.N."/>
            <person name="Rambani A."/>
            <person name="Reddy U.K."/>
            <person name="Rong J.K."/>
            <person name="Saranga Y."/>
            <person name="Scheffler B.E."/>
            <person name="Scheffler J.A."/>
            <person name="Stelly D.M."/>
            <person name="Triplett B.A."/>
            <person name="Van Deynze A."/>
            <person name="Vaslin M.F."/>
            <person name="Waghmare V.N."/>
            <person name="Walford S.A."/>
            <person name="Wright R.J."/>
            <person name="Zaki E.A."/>
            <person name="Zhang T."/>
            <person name="Dennis E.S."/>
            <person name="Mayer K.F."/>
            <person name="Peterson D.G."/>
            <person name="Rokhsar D.S."/>
            <person name="Wang X."/>
            <person name="Schmutz J."/>
        </authorList>
    </citation>
    <scope>NUCLEOTIDE SEQUENCE [LARGE SCALE GENOMIC DNA]</scope>
</reference>
<dbReference type="InterPro" id="IPR037103">
    <property type="entry name" value="Tubulin/FtsZ-like_C"/>
</dbReference>
<dbReference type="SMART" id="SM00865">
    <property type="entry name" value="Tubulin_C"/>
    <property type="match status" value="1"/>
</dbReference>
<protein>
    <submittedName>
        <fullName evidence="7">Uncharacterized protein</fullName>
    </submittedName>
</protein>
<dbReference type="InterPro" id="IPR017975">
    <property type="entry name" value="Tubulin_CS"/>
</dbReference>
<organism evidence="7 8">
    <name type="scientific">Gossypium raimondii</name>
    <name type="common">Peruvian cotton</name>
    <name type="synonym">Gossypium klotzschianum subsp. raimondii</name>
    <dbReference type="NCBI Taxonomy" id="29730"/>
    <lineage>
        <taxon>Eukaryota</taxon>
        <taxon>Viridiplantae</taxon>
        <taxon>Streptophyta</taxon>
        <taxon>Embryophyta</taxon>
        <taxon>Tracheophyta</taxon>
        <taxon>Spermatophyta</taxon>
        <taxon>Magnoliopsida</taxon>
        <taxon>eudicotyledons</taxon>
        <taxon>Gunneridae</taxon>
        <taxon>Pentapetalae</taxon>
        <taxon>rosids</taxon>
        <taxon>malvids</taxon>
        <taxon>Malvales</taxon>
        <taxon>Malvaceae</taxon>
        <taxon>Malvoideae</taxon>
        <taxon>Gossypium</taxon>
    </lineage>
</organism>
<dbReference type="InterPro" id="IPR045061">
    <property type="entry name" value="FtsZ/CetZ"/>
</dbReference>
<keyword evidence="2" id="KW-0547">Nucleotide-binding</keyword>
<dbReference type="GO" id="GO:0005874">
    <property type="term" value="C:microtubule"/>
    <property type="evidence" value="ECO:0007669"/>
    <property type="project" value="InterPro"/>
</dbReference>
<feature type="domain" description="Tubulin/FtsZ GTPase" evidence="5">
    <location>
        <begin position="59"/>
        <end position="251"/>
    </location>
</feature>
<feature type="region of interest" description="Disordered" evidence="4">
    <location>
        <begin position="386"/>
        <end position="414"/>
    </location>
</feature>
<evidence type="ECO:0000259" key="6">
    <source>
        <dbReference type="SMART" id="SM00865"/>
    </source>
</evidence>
<dbReference type="Pfam" id="PF00091">
    <property type="entry name" value="Tubulin"/>
    <property type="match status" value="1"/>
</dbReference>
<comment type="similarity">
    <text evidence="1">Belongs to the FtsZ family.</text>
</comment>
<dbReference type="FunFam" id="3.40.50.1440:FF:000022">
    <property type="entry name" value="Cell division protein FtsZ 1, chloroplastic"/>
    <property type="match status" value="1"/>
</dbReference>
<dbReference type="OMA" id="IMNQGGV"/>
<dbReference type="InterPro" id="IPR018316">
    <property type="entry name" value="Tubulin/FtsZ_2-layer-sand-dom"/>
</dbReference>
<gene>
    <name evidence="7" type="ORF">B456_002G094200</name>
</gene>
<dbReference type="SUPFAM" id="SSF52490">
    <property type="entry name" value="Tubulin nucleotide-binding domain-like"/>
    <property type="match status" value="1"/>
</dbReference>
<dbReference type="InterPro" id="IPR000158">
    <property type="entry name" value="Cell_div_FtsZ"/>
</dbReference>
<dbReference type="PANTHER" id="PTHR30314">
    <property type="entry name" value="CELL DIVISION PROTEIN FTSZ-RELATED"/>
    <property type="match status" value="1"/>
</dbReference>
<dbReference type="CDD" id="cd02201">
    <property type="entry name" value="FtsZ_type1"/>
    <property type="match status" value="1"/>
</dbReference>
<evidence type="ECO:0000256" key="3">
    <source>
        <dbReference type="ARBA" id="ARBA00023134"/>
    </source>
</evidence>
<dbReference type="OrthoDB" id="70257at2759"/>
<accession>A0A0D2QA65</accession>
<dbReference type="STRING" id="29730.A0A0D2QA65"/>
<evidence type="ECO:0000313" key="7">
    <source>
        <dbReference type="EMBL" id="KJB13786.1"/>
    </source>
</evidence>
<dbReference type="KEGG" id="gra:105781291"/>
<dbReference type="InterPro" id="IPR024757">
    <property type="entry name" value="FtsZ_C"/>
</dbReference>
<dbReference type="Gene3D" id="3.30.1330.20">
    <property type="entry name" value="Tubulin/FtsZ, C-terminal domain"/>
    <property type="match status" value="1"/>
</dbReference>
<name>A0A0D2QA65_GOSRA</name>
<dbReference type="GO" id="GO:0003924">
    <property type="term" value="F:GTPase activity"/>
    <property type="evidence" value="ECO:0007669"/>
    <property type="project" value="InterPro"/>
</dbReference>